<evidence type="ECO:0000313" key="2">
    <source>
        <dbReference type="Proteomes" id="UP000294543"/>
    </source>
</evidence>
<name>A0A4R4W947_9ACTN</name>
<comment type="caution">
    <text evidence="1">The sequence shown here is derived from an EMBL/GenBank/DDBJ whole genome shotgun (WGS) entry which is preliminary data.</text>
</comment>
<accession>A0A4R4W947</accession>
<evidence type="ECO:0000313" key="1">
    <source>
        <dbReference type="EMBL" id="TDD14611.1"/>
    </source>
</evidence>
<dbReference type="EMBL" id="SMKP01000144">
    <property type="protein sequence ID" value="TDD14611.1"/>
    <property type="molecule type" value="Genomic_DNA"/>
</dbReference>
<dbReference type="Proteomes" id="UP000294543">
    <property type="component" value="Unassembled WGS sequence"/>
</dbReference>
<dbReference type="AlphaFoldDB" id="A0A4R4W947"/>
<feature type="non-terminal residue" evidence="1">
    <location>
        <position position="68"/>
    </location>
</feature>
<keyword evidence="2" id="KW-1185">Reference proteome</keyword>
<protein>
    <submittedName>
        <fullName evidence="1">Uncharacterized protein</fullName>
    </submittedName>
</protein>
<proteinExistence type="predicted"/>
<organism evidence="1 2">
    <name type="scientific">Nonomuraea diastatica</name>
    <dbReference type="NCBI Taxonomy" id="1848329"/>
    <lineage>
        <taxon>Bacteria</taxon>
        <taxon>Bacillati</taxon>
        <taxon>Actinomycetota</taxon>
        <taxon>Actinomycetes</taxon>
        <taxon>Streptosporangiales</taxon>
        <taxon>Streptosporangiaceae</taxon>
        <taxon>Nonomuraea</taxon>
    </lineage>
</organism>
<sequence length="68" mass="7868">MPQPPPTEVRLDWSSRTSVSRTTLTTHMWTAPPLRRGSQIHDKAFDALRDLNVSLARFLPWYSHPRLA</sequence>
<reference evidence="1 2" key="1">
    <citation type="submission" date="2019-03" db="EMBL/GenBank/DDBJ databases">
        <title>Draft genome sequences of novel Actinobacteria.</title>
        <authorList>
            <person name="Sahin N."/>
            <person name="Ay H."/>
            <person name="Saygin H."/>
        </authorList>
    </citation>
    <scope>NUCLEOTIDE SEQUENCE [LARGE SCALE GENOMIC DNA]</scope>
    <source>
        <strain evidence="1 2">KC712</strain>
    </source>
</reference>
<gene>
    <name evidence="1" type="ORF">E1294_37050</name>
</gene>